<dbReference type="EMBL" id="QTSX02005075">
    <property type="protein sequence ID" value="KAJ9061356.1"/>
    <property type="molecule type" value="Genomic_DNA"/>
</dbReference>
<dbReference type="Proteomes" id="UP001165960">
    <property type="component" value="Unassembled WGS sequence"/>
</dbReference>
<accession>A0ACC2SGT3</accession>
<comment type="caution">
    <text evidence="1">The sequence shown here is derived from an EMBL/GenBank/DDBJ whole genome shotgun (WGS) entry which is preliminary data.</text>
</comment>
<sequence>MVGGWGFESPSRLLQPPSLFLGGQVRGLNPVLGFNFQALTRTHFGDWQQGTPQMFPCLDKIMHGYAGSSNSEASVYGNSQPACSSPSTKQECVLSPVSSSMALFAHHTQTAANPNHVSTLASGIGQLSQGVTQRSQNPETANQMIPSGSQDRHIPPTANQPASHRRKLITPEIVLKMVKKQGMLMSLGEIAATMGLAKSTVAATLQAHTFRDPLLR</sequence>
<organism evidence="1 2">
    <name type="scientific">Entomophthora muscae</name>
    <dbReference type="NCBI Taxonomy" id="34485"/>
    <lineage>
        <taxon>Eukaryota</taxon>
        <taxon>Fungi</taxon>
        <taxon>Fungi incertae sedis</taxon>
        <taxon>Zoopagomycota</taxon>
        <taxon>Entomophthoromycotina</taxon>
        <taxon>Entomophthoromycetes</taxon>
        <taxon>Entomophthorales</taxon>
        <taxon>Entomophthoraceae</taxon>
        <taxon>Entomophthora</taxon>
    </lineage>
</organism>
<proteinExistence type="predicted"/>
<name>A0ACC2SGT3_9FUNG</name>
<protein>
    <submittedName>
        <fullName evidence="1">Uncharacterized protein</fullName>
    </submittedName>
</protein>
<evidence type="ECO:0000313" key="1">
    <source>
        <dbReference type="EMBL" id="KAJ9061356.1"/>
    </source>
</evidence>
<keyword evidence="2" id="KW-1185">Reference proteome</keyword>
<gene>
    <name evidence="1" type="ORF">DSO57_1021541</name>
</gene>
<evidence type="ECO:0000313" key="2">
    <source>
        <dbReference type="Proteomes" id="UP001165960"/>
    </source>
</evidence>
<reference evidence="1" key="1">
    <citation type="submission" date="2022-04" db="EMBL/GenBank/DDBJ databases">
        <title>Genome of the entomopathogenic fungus Entomophthora muscae.</title>
        <authorList>
            <person name="Elya C."/>
            <person name="Lovett B.R."/>
            <person name="Lee E."/>
            <person name="Macias A.M."/>
            <person name="Hajek A.E."/>
            <person name="De Bivort B.L."/>
            <person name="Kasson M.T."/>
            <person name="De Fine Licht H.H."/>
            <person name="Stajich J.E."/>
        </authorList>
    </citation>
    <scope>NUCLEOTIDE SEQUENCE</scope>
    <source>
        <strain evidence="1">Berkeley</strain>
    </source>
</reference>